<organism evidence="2 3">
    <name type="scientific">Cytobacillus oceanisediminis</name>
    <dbReference type="NCBI Taxonomy" id="665099"/>
    <lineage>
        <taxon>Bacteria</taxon>
        <taxon>Bacillati</taxon>
        <taxon>Bacillota</taxon>
        <taxon>Bacilli</taxon>
        <taxon>Bacillales</taxon>
        <taxon>Bacillaceae</taxon>
        <taxon>Cytobacillus</taxon>
    </lineage>
</organism>
<dbReference type="EMBL" id="QGTW01000003">
    <property type="protein sequence ID" value="PWW30372.1"/>
    <property type="molecule type" value="Genomic_DNA"/>
</dbReference>
<dbReference type="RefSeq" id="WP_110064243.1">
    <property type="nucleotide sequence ID" value="NZ_QGTW01000003.1"/>
</dbReference>
<gene>
    <name evidence="2" type="ORF">DFO73_103257</name>
</gene>
<comment type="caution">
    <text evidence="2">The sequence shown here is derived from an EMBL/GenBank/DDBJ whole genome shotgun (WGS) entry which is preliminary data.</text>
</comment>
<accession>A0A2V3A0Y2</accession>
<dbReference type="PIRSF" id="PIRSF036710">
    <property type="entry name" value="YphA_Bacsu"/>
    <property type="match status" value="1"/>
</dbReference>
<proteinExistence type="predicted"/>
<evidence type="ECO:0000256" key="1">
    <source>
        <dbReference type="SAM" id="Phobius"/>
    </source>
</evidence>
<keyword evidence="1" id="KW-1133">Transmembrane helix</keyword>
<keyword evidence="1" id="KW-0472">Membrane</keyword>
<reference evidence="2 3" key="1">
    <citation type="submission" date="2018-05" db="EMBL/GenBank/DDBJ databases">
        <title>Freshwater and sediment microbial communities from various areas in North America, analyzing microbe dynamics in response to fracking.</title>
        <authorList>
            <person name="Lamendella R."/>
        </authorList>
    </citation>
    <scope>NUCLEOTIDE SEQUENCE [LARGE SCALE GENOMIC DNA]</scope>
    <source>
        <strain evidence="2 3">15_TX</strain>
    </source>
</reference>
<name>A0A2V3A0Y2_9BACI</name>
<dbReference type="Proteomes" id="UP000247150">
    <property type="component" value="Unassembled WGS sequence"/>
</dbReference>
<dbReference type="AlphaFoldDB" id="A0A2V3A0Y2"/>
<feature type="transmembrane region" description="Helical" evidence="1">
    <location>
        <begin position="102"/>
        <end position="121"/>
    </location>
</feature>
<evidence type="ECO:0000313" key="2">
    <source>
        <dbReference type="EMBL" id="PWW30372.1"/>
    </source>
</evidence>
<sequence length="203" mass="24094">MEGIIFYWVSWIFWIMATFFLDRKNKDRAKFSAWLLLLIILSPYTFKVFNVETSTAGVYLMGTVYILASRLERLKRAYFLFCAFIMMMAYVSFHLFELFDPVWVIFSRKWMLAFLLVYMAVLLQKKRVLRLPLILLGGIQGEVLYALILEQYSFPYIIGSLAFFDIMALSASIVAAWSAMQWTASYFETNFKHFEREKQNYHE</sequence>
<dbReference type="InterPro" id="IPR014617">
    <property type="entry name" value="YphA_Bacsu"/>
</dbReference>
<evidence type="ECO:0000313" key="3">
    <source>
        <dbReference type="Proteomes" id="UP000247150"/>
    </source>
</evidence>
<feature type="transmembrane region" description="Helical" evidence="1">
    <location>
        <begin position="154"/>
        <end position="177"/>
    </location>
</feature>
<feature type="transmembrane region" description="Helical" evidence="1">
    <location>
        <begin position="6"/>
        <end position="21"/>
    </location>
</feature>
<dbReference type="OrthoDB" id="2965169at2"/>
<dbReference type="Pfam" id="PF24124">
    <property type="entry name" value="YphA"/>
    <property type="match status" value="1"/>
</dbReference>
<feature type="transmembrane region" description="Helical" evidence="1">
    <location>
        <begin position="78"/>
        <end position="96"/>
    </location>
</feature>
<feature type="transmembrane region" description="Helical" evidence="1">
    <location>
        <begin position="128"/>
        <end position="148"/>
    </location>
</feature>
<protein>
    <submittedName>
        <fullName evidence="2">Uncharacterized protein</fullName>
    </submittedName>
</protein>
<keyword evidence="1" id="KW-0812">Transmembrane</keyword>